<dbReference type="SUPFAM" id="SSF46785">
    <property type="entry name" value="Winged helix' DNA-binding domain"/>
    <property type="match status" value="1"/>
</dbReference>
<feature type="domain" description="HTH marR-type" evidence="4">
    <location>
        <begin position="16"/>
        <end position="152"/>
    </location>
</feature>
<comment type="caution">
    <text evidence="5">The sequence shown here is derived from an EMBL/GenBank/DDBJ whole genome shotgun (WGS) entry which is preliminary data.</text>
</comment>
<keyword evidence="2" id="KW-0238">DNA-binding</keyword>
<proteinExistence type="predicted"/>
<keyword evidence="1" id="KW-0805">Transcription regulation</keyword>
<dbReference type="GO" id="GO:0003677">
    <property type="term" value="F:DNA binding"/>
    <property type="evidence" value="ECO:0007669"/>
    <property type="project" value="UniProtKB-KW"/>
</dbReference>
<evidence type="ECO:0000256" key="3">
    <source>
        <dbReference type="ARBA" id="ARBA00023163"/>
    </source>
</evidence>
<dbReference type="InterPro" id="IPR052526">
    <property type="entry name" value="HTH-type_Bedaq_tolerance"/>
</dbReference>
<evidence type="ECO:0000313" key="5">
    <source>
        <dbReference type="EMBL" id="MBO2447390.1"/>
    </source>
</evidence>
<dbReference type="InterPro" id="IPR036388">
    <property type="entry name" value="WH-like_DNA-bd_sf"/>
</dbReference>
<evidence type="ECO:0000256" key="1">
    <source>
        <dbReference type="ARBA" id="ARBA00023015"/>
    </source>
</evidence>
<dbReference type="PRINTS" id="PR00598">
    <property type="entry name" value="HTHMARR"/>
</dbReference>
<keyword evidence="6" id="KW-1185">Reference proteome</keyword>
<dbReference type="RefSeq" id="WP_208254962.1">
    <property type="nucleotide sequence ID" value="NZ_JAGEOJ010000003.1"/>
</dbReference>
<keyword evidence="3" id="KW-0804">Transcription</keyword>
<dbReference type="Pfam" id="PF01047">
    <property type="entry name" value="MarR"/>
    <property type="match status" value="1"/>
</dbReference>
<dbReference type="PANTHER" id="PTHR39515:SF2">
    <property type="entry name" value="HTH-TYPE TRANSCRIPTIONAL REGULATOR RV0880"/>
    <property type="match status" value="1"/>
</dbReference>
<evidence type="ECO:0000259" key="4">
    <source>
        <dbReference type="PROSITE" id="PS50995"/>
    </source>
</evidence>
<dbReference type="InterPro" id="IPR000835">
    <property type="entry name" value="HTH_MarR-typ"/>
</dbReference>
<dbReference type="InterPro" id="IPR023187">
    <property type="entry name" value="Tscrpt_reg_MarR-type_CS"/>
</dbReference>
<dbReference type="EMBL" id="JAGEOJ010000003">
    <property type="protein sequence ID" value="MBO2447390.1"/>
    <property type="molecule type" value="Genomic_DNA"/>
</dbReference>
<organism evidence="5 6">
    <name type="scientific">Actinomadura barringtoniae</name>
    <dbReference type="NCBI Taxonomy" id="1427535"/>
    <lineage>
        <taxon>Bacteria</taxon>
        <taxon>Bacillati</taxon>
        <taxon>Actinomycetota</taxon>
        <taxon>Actinomycetes</taxon>
        <taxon>Streptosporangiales</taxon>
        <taxon>Thermomonosporaceae</taxon>
        <taxon>Actinomadura</taxon>
    </lineage>
</organism>
<dbReference type="PROSITE" id="PS50995">
    <property type="entry name" value="HTH_MARR_2"/>
    <property type="match status" value="1"/>
</dbReference>
<accession>A0A939P845</accession>
<dbReference type="GO" id="GO:0003700">
    <property type="term" value="F:DNA-binding transcription factor activity"/>
    <property type="evidence" value="ECO:0007669"/>
    <property type="project" value="InterPro"/>
</dbReference>
<dbReference type="SMART" id="SM00347">
    <property type="entry name" value="HTH_MARR"/>
    <property type="match status" value="1"/>
</dbReference>
<evidence type="ECO:0000256" key="2">
    <source>
        <dbReference type="ARBA" id="ARBA00023125"/>
    </source>
</evidence>
<dbReference type="Proteomes" id="UP000669179">
    <property type="component" value="Unassembled WGS sequence"/>
</dbReference>
<dbReference type="PANTHER" id="PTHR39515">
    <property type="entry name" value="CONSERVED PROTEIN"/>
    <property type="match status" value="1"/>
</dbReference>
<dbReference type="PROSITE" id="PS01117">
    <property type="entry name" value="HTH_MARR_1"/>
    <property type="match status" value="1"/>
</dbReference>
<sequence>MSPTGRRAPSSAQGLAEDLRISIARLSRRLRTLRPASPDGGEAAGALTLTQFAALAALERHPEMTPRELADHEKVQPPSMTRVISFLEDQGLVERSPHPTDGRQVMLNVTQAGRDLLADERRRKEAWLSRRLGELTPEERAILKKAAPILDKLSKA</sequence>
<protein>
    <submittedName>
        <fullName evidence="5">MarR family transcriptional regulator</fullName>
    </submittedName>
</protein>
<evidence type="ECO:0000313" key="6">
    <source>
        <dbReference type="Proteomes" id="UP000669179"/>
    </source>
</evidence>
<reference evidence="5" key="1">
    <citation type="submission" date="2021-03" db="EMBL/GenBank/DDBJ databases">
        <authorList>
            <person name="Kanchanasin P."/>
            <person name="Saeng-In P."/>
            <person name="Phongsopitanun W."/>
            <person name="Yuki M."/>
            <person name="Kudo T."/>
            <person name="Ohkuma M."/>
            <person name="Tanasupawat S."/>
        </authorList>
    </citation>
    <scope>NUCLEOTIDE SEQUENCE</scope>
    <source>
        <strain evidence="5">GKU 128</strain>
    </source>
</reference>
<name>A0A939P845_9ACTN</name>
<gene>
    <name evidence="5" type="ORF">J4573_09860</name>
</gene>
<dbReference type="InterPro" id="IPR036390">
    <property type="entry name" value="WH_DNA-bd_sf"/>
</dbReference>
<dbReference type="Gene3D" id="1.10.10.10">
    <property type="entry name" value="Winged helix-like DNA-binding domain superfamily/Winged helix DNA-binding domain"/>
    <property type="match status" value="1"/>
</dbReference>
<dbReference type="AlphaFoldDB" id="A0A939P845"/>